<feature type="compositionally biased region" description="Basic and acidic residues" evidence="1">
    <location>
        <begin position="11"/>
        <end position="27"/>
    </location>
</feature>
<protein>
    <submittedName>
        <fullName evidence="2">Uncharacterized protein</fullName>
    </submittedName>
</protein>
<dbReference type="Proteomes" id="UP000244201">
    <property type="component" value="Chromosome"/>
</dbReference>
<evidence type="ECO:0000256" key="1">
    <source>
        <dbReference type="SAM" id="MobiDB-lite"/>
    </source>
</evidence>
<name>A0A2R4TCN6_9ACTN</name>
<organism evidence="2 3">
    <name type="scientific">Streptomyces lunaelactis</name>
    <dbReference type="NCBI Taxonomy" id="1535768"/>
    <lineage>
        <taxon>Bacteria</taxon>
        <taxon>Bacillati</taxon>
        <taxon>Actinomycetota</taxon>
        <taxon>Actinomycetes</taxon>
        <taxon>Kitasatosporales</taxon>
        <taxon>Streptomycetaceae</taxon>
        <taxon>Streptomyces</taxon>
    </lineage>
</organism>
<accession>A0A2R4TCN6</accession>
<evidence type="ECO:0000313" key="2">
    <source>
        <dbReference type="EMBL" id="AVZ76874.1"/>
    </source>
</evidence>
<feature type="region of interest" description="Disordered" evidence="1">
    <location>
        <begin position="1"/>
        <end position="36"/>
    </location>
</feature>
<reference evidence="2 3" key="1">
    <citation type="submission" date="2018-01" db="EMBL/GenBank/DDBJ databases">
        <title>Complete genome sequence of Streptomyces lunaelactis MM109T, a Ferroverdin A producer isolated from cave moonmilk deposits.</title>
        <authorList>
            <person name="Naome A."/>
            <person name="Martinet L."/>
            <person name="Maciejewska M."/>
            <person name="Anderssen S."/>
            <person name="Adam D."/>
            <person name="Tenconi E."/>
            <person name="Deflandre B."/>
            <person name="Arguelles-Arias A."/>
            <person name="Calusinska M."/>
            <person name="Copieters W."/>
            <person name="Karim L."/>
            <person name="Hanikenne M."/>
            <person name="Baurain D."/>
            <person name="van Wezel G."/>
            <person name="Smargiasso N."/>
            <person name="de Pauw E."/>
            <person name="Delfosse P."/>
            <person name="Rigali S."/>
        </authorList>
    </citation>
    <scope>NUCLEOTIDE SEQUENCE [LARGE SCALE GENOMIC DNA]</scope>
    <source>
        <strain evidence="2 3">MM109</strain>
    </source>
</reference>
<sequence length="66" mass="7230">MVGFAMPTIMRRTDHECDANAEHDRSKGSGGDLRPVAMQPLRDLKVTLVERRHVGPVRAASAICCV</sequence>
<dbReference type="AlphaFoldDB" id="A0A2R4TCN6"/>
<dbReference type="EMBL" id="CP026304">
    <property type="protein sequence ID" value="AVZ76874.1"/>
    <property type="molecule type" value="Genomic_DNA"/>
</dbReference>
<evidence type="ECO:0000313" key="3">
    <source>
        <dbReference type="Proteomes" id="UP000244201"/>
    </source>
</evidence>
<gene>
    <name evidence="2" type="ORF">SLUN_36530</name>
</gene>
<dbReference type="KEGG" id="slk:SLUN_36530"/>
<keyword evidence="3" id="KW-1185">Reference proteome</keyword>
<proteinExistence type="predicted"/>